<proteinExistence type="predicted"/>
<feature type="compositionally biased region" description="Polar residues" evidence="1">
    <location>
        <begin position="277"/>
        <end position="286"/>
    </location>
</feature>
<keyword evidence="2" id="KW-0378">Hydrolase</keyword>
<keyword evidence="2" id="KW-0255">Endonuclease</keyword>
<feature type="compositionally biased region" description="Polar residues" evidence="1">
    <location>
        <begin position="196"/>
        <end position="205"/>
    </location>
</feature>
<dbReference type="Gene3D" id="1.10.30.50">
    <property type="match status" value="1"/>
</dbReference>
<comment type="caution">
    <text evidence="2">The sequence shown here is derived from an EMBL/GenBank/DDBJ whole genome shotgun (WGS) entry which is preliminary data.</text>
</comment>
<name>A0A2A9CZK3_9MICO</name>
<sequence>MQVAGFKGADERAVNEVRGWLYACATQSAGHLTDYVVDFGTAALFGGARTSQLIAWCEKAGLLTPRRVNGAKAWVIINDPEFIHIRTREEVEWDRQRKRDVADLGLTVPVRLRDGDNCRYCGVQVQWRGRKSNRSAELDHRVPGAAATVDTLVVACRRCNGARKANAQWDDDHPLRPAPRVARYDRVTAEFLTENGYPTTANLSPDATAAGDSGSARDHAQRPLAPGSAPDWVSSPDHASFSATAVGDSGSARDYAQRPLAPGSAPAGRGPEVGSELSRNSISDSPGMSLPGSGREEIGSVRVGSGLGRDGPGVGRRRRGRRGGRGRSTEGER</sequence>
<feature type="region of interest" description="Disordered" evidence="1">
    <location>
        <begin position="195"/>
        <end position="333"/>
    </location>
</feature>
<dbReference type="GO" id="GO:0004519">
    <property type="term" value="F:endonuclease activity"/>
    <property type="evidence" value="ECO:0007669"/>
    <property type="project" value="UniProtKB-KW"/>
</dbReference>
<gene>
    <name evidence="2" type="ORF">ATL40_1430</name>
</gene>
<keyword evidence="3" id="KW-1185">Reference proteome</keyword>
<dbReference type="EMBL" id="PDJD01000001">
    <property type="protein sequence ID" value="PFG19854.1"/>
    <property type="molecule type" value="Genomic_DNA"/>
</dbReference>
<evidence type="ECO:0000313" key="3">
    <source>
        <dbReference type="Proteomes" id="UP000224915"/>
    </source>
</evidence>
<accession>A0A2A9CZK3</accession>
<dbReference type="InterPro" id="IPR003615">
    <property type="entry name" value="HNH_nuc"/>
</dbReference>
<feature type="compositionally biased region" description="Gly residues" evidence="1">
    <location>
        <begin position="305"/>
        <end position="314"/>
    </location>
</feature>
<keyword evidence="2" id="KW-0540">Nuclease</keyword>
<evidence type="ECO:0000256" key="1">
    <source>
        <dbReference type="SAM" id="MobiDB-lite"/>
    </source>
</evidence>
<reference evidence="2 3" key="1">
    <citation type="submission" date="2017-10" db="EMBL/GenBank/DDBJ databases">
        <title>Sequencing the genomes of 1000 actinobacteria strains.</title>
        <authorList>
            <person name="Klenk H.-P."/>
        </authorList>
    </citation>
    <scope>NUCLEOTIDE SEQUENCE [LARGE SCALE GENOMIC DNA]</scope>
    <source>
        <strain evidence="2 3">DSM 21801</strain>
    </source>
</reference>
<protein>
    <submittedName>
        <fullName evidence="2">5-methylcytosine-specific restriction endonuclease McrA</fullName>
    </submittedName>
</protein>
<organism evidence="2 3">
    <name type="scientific">Serinibacter salmoneus</name>
    <dbReference type="NCBI Taxonomy" id="556530"/>
    <lineage>
        <taxon>Bacteria</taxon>
        <taxon>Bacillati</taxon>
        <taxon>Actinomycetota</taxon>
        <taxon>Actinomycetes</taxon>
        <taxon>Micrococcales</taxon>
        <taxon>Beutenbergiaceae</taxon>
        <taxon>Serinibacter</taxon>
    </lineage>
</organism>
<feature type="compositionally biased region" description="Basic residues" evidence="1">
    <location>
        <begin position="315"/>
        <end position="325"/>
    </location>
</feature>
<dbReference type="CDD" id="cd00085">
    <property type="entry name" value="HNHc"/>
    <property type="match status" value="1"/>
</dbReference>
<dbReference type="Proteomes" id="UP000224915">
    <property type="component" value="Unassembled WGS sequence"/>
</dbReference>
<evidence type="ECO:0000313" key="2">
    <source>
        <dbReference type="EMBL" id="PFG19854.1"/>
    </source>
</evidence>
<dbReference type="AlphaFoldDB" id="A0A2A9CZK3"/>